<evidence type="ECO:0000256" key="1">
    <source>
        <dbReference type="SAM" id="Phobius"/>
    </source>
</evidence>
<evidence type="ECO:0000313" key="3">
    <source>
        <dbReference type="Proteomes" id="UP000216335"/>
    </source>
</evidence>
<name>A0AB36PYI0_BRUML</name>
<dbReference type="EMBL" id="NGJQ01000004">
    <property type="protein sequence ID" value="OZV62765.1"/>
    <property type="molecule type" value="Genomic_DNA"/>
</dbReference>
<keyword evidence="1" id="KW-0472">Membrane</keyword>
<gene>
    <name evidence="2" type="ORF">BI318_06315</name>
</gene>
<protein>
    <submittedName>
        <fullName evidence="2">Uncharacterized protein</fullName>
    </submittedName>
</protein>
<proteinExistence type="predicted"/>
<dbReference type="AlphaFoldDB" id="A0AB36PYI0"/>
<reference evidence="2 3" key="1">
    <citation type="submission" date="2017-05" db="EMBL/GenBank/DDBJ databases">
        <title>The genome sequence of the facultative intracellular pathogen Brucella melitensis KIV-L.</title>
        <authorList>
            <person name="Pisarenko S."/>
            <person name="Kovalev D."/>
            <person name="Khachaturova A."/>
            <person name="Kulichenko A."/>
        </authorList>
    </citation>
    <scope>NUCLEOTIDE SEQUENCE [LARGE SCALE GENOMIC DNA]</scope>
    <source>
        <strain evidence="2 3">KIV-L</strain>
    </source>
</reference>
<feature type="transmembrane region" description="Helical" evidence="1">
    <location>
        <begin position="20"/>
        <end position="39"/>
    </location>
</feature>
<sequence length="74" mass="8399">MSGLVRALAHEFVAHIMQQNAIQAVLSYLYSWWALVFLADRDARAPIVRISQKIHDLAQAMAKRAHFILLPLSD</sequence>
<comment type="caution">
    <text evidence="2">The sequence shown here is derived from an EMBL/GenBank/DDBJ whole genome shotgun (WGS) entry which is preliminary data.</text>
</comment>
<organism evidence="2 3">
    <name type="scientific">Brucella melitensis</name>
    <dbReference type="NCBI Taxonomy" id="29459"/>
    <lineage>
        <taxon>Bacteria</taxon>
        <taxon>Pseudomonadati</taxon>
        <taxon>Pseudomonadota</taxon>
        <taxon>Alphaproteobacteria</taxon>
        <taxon>Hyphomicrobiales</taxon>
        <taxon>Brucellaceae</taxon>
        <taxon>Brucella/Ochrobactrum group</taxon>
        <taxon>Brucella</taxon>
    </lineage>
</organism>
<keyword evidence="1" id="KW-1133">Transmembrane helix</keyword>
<keyword evidence="1" id="KW-0812">Transmembrane</keyword>
<accession>A0AB36PYI0</accession>
<dbReference type="Proteomes" id="UP000216335">
    <property type="component" value="Unassembled WGS sequence"/>
</dbReference>
<evidence type="ECO:0000313" key="2">
    <source>
        <dbReference type="EMBL" id="OZV62765.1"/>
    </source>
</evidence>